<proteinExistence type="predicted"/>
<keyword evidence="1" id="KW-0175">Coiled coil</keyword>
<keyword evidence="4" id="KW-1185">Reference proteome</keyword>
<organism evidence="3 4">
    <name type="scientific">Homarus americanus</name>
    <name type="common">American lobster</name>
    <dbReference type="NCBI Taxonomy" id="6706"/>
    <lineage>
        <taxon>Eukaryota</taxon>
        <taxon>Metazoa</taxon>
        <taxon>Ecdysozoa</taxon>
        <taxon>Arthropoda</taxon>
        <taxon>Crustacea</taxon>
        <taxon>Multicrustacea</taxon>
        <taxon>Malacostraca</taxon>
        <taxon>Eumalacostraca</taxon>
        <taxon>Eucarida</taxon>
        <taxon>Decapoda</taxon>
        <taxon>Pleocyemata</taxon>
        <taxon>Astacidea</taxon>
        <taxon>Nephropoidea</taxon>
        <taxon>Nephropidae</taxon>
        <taxon>Homarus</taxon>
    </lineage>
</organism>
<dbReference type="EMBL" id="JAHLQT010033762">
    <property type="protein sequence ID" value="KAG7159192.1"/>
    <property type="molecule type" value="Genomic_DNA"/>
</dbReference>
<protein>
    <submittedName>
        <fullName evidence="3">Uncharacterized protein</fullName>
    </submittedName>
</protein>
<gene>
    <name evidence="3" type="ORF">Hamer_G016581</name>
</gene>
<evidence type="ECO:0000256" key="1">
    <source>
        <dbReference type="SAM" id="Coils"/>
    </source>
</evidence>
<feature type="coiled-coil region" evidence="1">
    <location>
        <begin position="7"/>
        <end position="65"/>
    </location>
</feature>
<evidence type="ECO:0000256" key="2">
    <source>
        <dbReference type="SAM" id="MobiDB-lite"/>
    </source>
</evidence>
<evidence type="ECO:0000313" key="3">
    <source>
        <dbReference type="EMBL" id="KAG7159192.1"/>
    </source>
</evidence>
<feature type="non-terminal residue" evidence="3">
    <location>
        <position position="1"/>
    </location>
</feature>
<dbReference type="Proteomes" id="UP000747542">
    <property type="component" value="Unassembled WGS sequence"/>
</dbReference>
<feature type="region of interest" description="Disordered" evidence="2">
    <location>
        <begin position="99"/>
        <end position="146"/>
    </location>
</feature>
<reference evidence="3" key="1">
    <citation type="journal article" date="2021" name="Sci. Adv.">
        <title>The American lobster genome reveals insights on longevity, neural, and immune adaptations.</title>
        <authorList>
            <person name="Polinski J.M."/>
            <person name="Zimin A.V."/>
            <person name="Clark K.F."/>
            <person name="Kohn A.B."/>
            <person name="Sadowski N."/>
            <person name="Timp W."/>
            <person name="Ptitsyn A."/>
            <person name="Khanna P."/>
            <person name="Romanova D.Y."/>
            <person name="Williams P."/>
            <person name="Greenwood S.J."/>
            <person name="Moroz L.L."/>
            <person name="Walt D.R."/>
            <person name="Bodnar A.G."/>
        </authorList>
    </citation>
    <scope>NUCLEOTIDE SEQUENCE</scope>
    <source>
        <strain evidence="3">GMGI-L3</strain>
    </source>
</reference>
<comment type="caution">
    <text evidence="3">The sequence shown here is derived from an EMBL/GenBank/DDBJ whole genome shotgun (WGS) entry which is preliminary data.</text>
</comment>
<name>A0A8J5JJD9_HOMAM</name>
<dbReference type="AlphaFoldDB" id="A0A8J5JJD9"/>
<accession>A0A8J5JJD9</accession>
<sequence length="146" mass="16857">MKLENTIKQHATKVEALEQENQRLCKKLEQHQQHVKKVSELEGSQQKMQIELSQTKAQLKEAQERLDMLEFPTSPLALKTDRLKCNGVCFVESEEAMEGFQSATPNLLTPTYKPGIEPMEMDSKDELTTDLENSSHYRSDNKRHRV</sequence>
<feature type="compositionally biased region" description="Basic and acidic residues" evidence="2">
    <location>
        <begin position="121"/>
        <end position="140"/>
    </location>
</feature>
<evidence type="ECO:0000313" key="4">
    <source>
        <dbReference type="Proteomes" id="UP000747542"/>
    </source>
</evidence>